<evidence type="ECO:0000256" key="5">
    <source>
        <dbReference type="ARBA" id="ARBA00023078"/>
    </source>
</evidence>
<evidence type="ECO:0000313" key="11">
    <source>
        <dbReference type="Proteomes" id="UP000176944"/>
    </source>
</evidence>
<reference evidence="11" key="1">
    <citation type="submission" date="2016-10" db="EMBL/GenBank/DDBJ databases">
        <title>Comparative genomics uncovers the prolific and rare metabolic potential of the cyanobacterial genus Moorea.</title>
        <authorList>
            <person name="Leao T."/>
            <person name="Castelao G."/>
            <person name="Korobeynikov A."/>
            <person name="Monroe E.A."/>
            <person name="Podell S."/>
            <person name="Glukhov E."/>
            <person name="Allen E."/>
            <person name="Gerwick W.H."/>
            <person name="Gerwick L."/>
        </authorList>
    </citation>
    <scope>NUCLEOTIDE SEQUENCE [LARGE SCALE GENOMIC DNA]</scope>
    <source>
        <strain evidence="11">JHB</strain>
    </source>
</reference>
<dbReference type="SMART" id="SM01094">
    <property type="entry name" value="CpcD"/>
    <property type="match status" value="1"/>
</dbReference>
<gene>
    <name evidence="10" type="ORF">BJP36_12215</name>
</gene>
<protein>
    <submittedName>
        <fullName evidence="10">Phycobilisome linker polypeptide</fullName>
    </submittedName>
</protein>
<dbReference type="EMBL" id="CP017708">
    <property type="protein sequence ID" value="AOY80569.1"/>
    <property type="molecule type" value="Genomic_DNA"/>
</dbReference>
<dbReference type="InterPro" id="IPR016470">
    <property type="entry name" value="Phycobilisome"/>
</dbReference>
<evidence type="ECO:0000256" key="3">
    <source>
        <dbReference type="ARBA" id="ARBA00022549"/>
    </source>
</evidence>
<comment type="similarity">
    <text evidence="7">Belongs to the phycobilisome linker protein family.</text>
</comment>
<dbReference type="Proteomes" id="UP000176944">
    <property type="component" value="Chromosome"/>
</dbReference>
<dbReference type="PROSITE" id="PS51445">
    <property type="entry name" value="PBS_LINKER"/>
    <property type="match status" value="1"/>
</dbReference>
<dbReference type="PANTHER" id="PTHR34011:SF6">
    <property type="entry name" value="PHYCOBILIPROTEIN APCE"/>
    <property type="match status" value="1"/>
</dbReference>
<dbReference type="GO" id="GO:0031676">
    <property type="term" value="C:plasma membrane-derived thylakoid membrane"/>
    <property type="evidence" value="ECO:0007669"/>
    <property type="project" value="UniProtKB-SubCell"/>
</dbReference>
<evidence type="ECO:0000259" key="8">
    <source>
        <dbReference type="PROSITE" id="PS51441"/>
    </source>
</evidence>
<dbReference type="Pfam" id="PF00427">
    <property type="entry name" value="PBS_linker_poly"/>
    <property type="match status" value="1"/>
</dbReference>
<accession>A0A1D9FYX4</accession>
<feature type="domain" description="PBS-linker" evidence="9">
    <location>
        <begin position="1"/>
        <end position="180"/>
    </location>
</feature>
<comment type="subcellular location">
    <subcellularLocation>
        <location evidence="1">Cellular thylakoid membrane</location>
        <topology evidence="1">Peripheral membrane protein</topology>
        <orientation evidence="1">Cytoplasmic side</orientation>
    </subcellularLocation>
</comment>
<dbReference type="Pfam" id="PF01383">
    <property type="entry name" value="CpcD"/>
    <property type="match status" value="1"/>
</dbReference>
<keyword evidence="4 7" id="KW-0605">Phycobilisome</keyword>
<evidence type="ECO:0000259" key="9">
    <source>
        <dbReference type="PROSITE" id="PS51445"/>
    </source>
</evidence>
<evidence type="ECO:0000256" key="2">
    <source>
        <dbReference type="ARBA" id="ARBA00022531"/>
    </source>
</evidence>
<dbReference type="InterPro" id="IPR038255">
    <property type="entry name" value="PBS_linker_sf"/>
</dbReference>
<dbReference type="AlphaFoldDB" id="A0A1D9FYX4"/>
<keyword evidence="2" id="KW-0602">Photosynthesis</keyword>
<dbReference type="GO" id="GO:0030089">
    <property type="term" value="C:phycobilisome"/>
    <property type="evidence" value="ECO:0007669"/>
    <property type="project" value="UniProtKB-UniRule"/>
</dbReference>
<dbReference type="GO" id="GO:0015979">
    <property type="term" value="P:photosynthesis"/>
    <property type="evidence" value="ECO:0007669"/>
    <property type="project" value="UniProtKB-KW"/>
</dbReference>
<sequence>MVSPTTASLLGIAPFADSSRMELRSYSTEDEVQAVITTAYRQVFGNAHVMDCERLTNAESRLRQGHITVRDFIRALALSELYQEKFLNSTPQVRFIELNYKHFLGRAPYDESEIAYHVDLFNQKGYRAEINSYIDSQEYQENFGNSIVPSYRGFESQQGQKVVGFSRMFQLYRGYANSDHAQGNGNPSHLTYELARNTATPVRTQTKGQVVIGTNAGSQRQLYRLRVSQGVTRGGPQIRRTISEYLVPYDQLSYTLRQLGKQGDRITSITPA</sequence>
<dbReference type="PANTHER" id="PTHR34011">
    <property type="entry name" value="PHYCOBILISOME 32.1 KDA LINKER POLYPEPTIDE, PHYCOCYANIN-ASSOCIATED, ROD 2-RELATED"/>
    <property type="match status" value="1"/>
</dbReference>
<evidence type="ECO:0000313" key="10">
    <source>
        <dbReference type="EMBL" id="AOY80569.1"/>
    </source>
</evidence>
<keyword evidence="6" id="KW-0472">Membrane</keyword>
<evidence type="ECO:0000256" key="7">
    <source>
        <dbReference type="PROSITE-ProRule" id="PRU00775"/>
    </source>
</evidence>
<proteinExistence type="inferred from homology"/>
<evidence type="ECO:0000256" key="4">
    <source>
        <dbReference type="ARBA" id="ARBA00022738"/>
    </source>
</evidence>
<dbReference type="InterPro" id="IPR008213">
    <property type="entry name" value="CpcD-like_dom"/>
</dbReference>
<keyword evidence="3" id="KW-0042">Antenna complex</keyword>
<keyword evidence="5" id="KW-0793">Thylakoid</keyword>
<organism evidence="10 11">
    <name type="scientific">Moorena producens (strain JHB)</name>
    <dbReference type="NCBI Taxonomy" id="1454205"/>
    <lineage>
        <taxon>Bacteria</taxon>
        <taxon>Bacillati</taxon>
        <taxon>Cyanobacteriota</taxon>
        <taxon>Cyanophyceae</taxon>
        <taxon>Coleofasciculales</taxon>
        <taxon>Coleofasciculaceae</taxon>
        <taxon>Moorena</taxon>
    </lineage>
</organism>
<evidence type="ECO:0000256" key="1">
    <source>
        <dbReference type="ARBA" id="ARBA00004445"/>
    </source>
</evidence>
<dbReference type="PIRSF" id="PIRSF005898">
    <property type="entry name" value="Phycobilisome_CpeC/CpcI"/>
    <property type="match status" value="1"/>
</dbReference>
<name>A0A1D9FYX4_MOOP1</name>
<feature type="domain" description="CpcD-like" evidence="8">
    <location>
        <begin position="220"/>
        <end position="272"/>
    </location>
</feature>
<dbReference type="PROSITE" id="PS51441">
    <property type="entry name" value="CPCD_LIKE"/>
    <property type="match status" value="1"/>
</dbReference>
<evidence type="ECO:0000256" key="6">
    <source>
        <dbReference type="ARBA" id="ARBA00023136"/>
    </source>
</evidence>
<dbReference type="Gene3D" id="1.10.3130.20">
    <property type="entry name" value="Phycobilisome linker domain"/>
    <property type="match status" value="1"/>
</dbReference>
<dbReference type="InterPro" id="IPR001297">
    <property type="entry name" value="PBS_linker_dom"/>
</dbReference>